<protein>
    <submittedName>
        <fullName evidence="1">Uncharacterized protein</fullName>
    </submittedName>
</protein>
<sequence length="79" mass="9235">MNEVRKLDSRRRVTFPDRYSPGDVFVEEEVTADRVVFRLLKSADVPVAGVIERDGKLFVDRPFDRDAIRDAIRAERDER</sequence>
<dbReference type="RefSeq" id="WP_264501143.1">
    <property type="nucleotide sequence ID" value="NZ_JAPDDS010000005.1"/>
</dbReference>
<accession>A0ABT3FPK3</accession>
<proteinExistence type="predicted"/>
<reference evidence="1 2" key="1">
    <citation type="submission" date="2022-10" db="EMBL/GenBank/DDBJ databases">
        <title>Luteolibacter flavescens strain MCCC 1K03193, whole genome shotgun sequencing project.</title>
        <authorList>
            <person name="Zhao G."/>
            <person name="Shen L."/>
        </authorList>
    </citation>
    <scope>NUCLEOTIDE SEQUENCE [LARGE SCALE GENOMIC DNA]</scope>
    <source>
        <strain evidence="1 2">MCCC 1K03193</strain>
    </source>
</reference>
<dbReference type="EMBL" id="JAPDDS010000005">
    <property type="protein sequence ID" value="MCW1885186.1"/>
    <property type="molecule type" value="Genomic_DNA"/>
</dbReference>
<comment type="caution">
    <text evidence="1">The sequence shown here is derived from an EMBL/GenBank/DDBJ whole genome shotgun (WGS) entry which is preliminary data.</text>
</comment>
<organism evidence="1 2">
    <name type="scientific">Luteolibacter flavescens</name>
    <dbReference type="NCBI Taxonomy" id="1859460"/>
    <lineage>
        <taxon>Bacteria</taxon>
        <taxon>Pseudomonadati</taxon>
        <taxon>Verrucomicrobiota</taxon>
        <taxon>Verrucomicrobiia</taxon>
        <taxon>Verrucomicrobiales</taxon>
        <taxon>Verrucomicrobiaceae</taxon>
        <taxon>Luteolibacter</taxon>
    </lineage>
</organism>
<gene>
    <name evidence="1" type="ORF">OKA04_10645</name>
</gene>
<evidence type="ECO:0000313" key="2">
    <source>
        <dbReference type="Proteomes" id="UP001207930"/>
    </source>
</evidence>
<evidence type="ECO:0000313" key="1">
    <source>
        <dbReference type="EMBL" id="MCW1885186.1"/>
    </source>
</evidence>
<keyword evidence="2" id="KW-1185">Reference proteome</keyword>
<name>A0ABT3FPK3_9BACT</name>
<dbReference type="Proteomes" id="UP001207930">
    <property type="component" value="Unassembled WGS sequence"/>
</dbReference>